<dbReference type="SUPFAM" id="SSF51261">
    <property type="entry name" value="Duplicated hybrid motif"/>
    <property type="match status" value="1"/>
</dbReference>
<dbReference type="Pfam" id="PF01551">
    <property type="entry name" value="Peptidase_M23"/>
    <property type="match status" value="1"/>
</dbReference>
<keyword evidence="1" id="KW-0175">Coiled coil</keyword>
<protein>
    <submittedName>
        <fullName evidence="4">Peptidase M23</fullName>
    </submittedName>
</protein>
<organism evidence="4 5">
    <name type="scientific">Aquimarina aggregata</name>
    <dbReference type="NCBI Taxonomy" id="1642818"/>
    <lineage>
        <taxon>Bacteria</taxon>
        <taxon>Pseudomonadati</taxon>
        <taxon>Bacteroidota</taxon>
        <taxon>Flavobacteriia</taxon>
        <taxon>Flavobacteriales</taxon>
        <taxon>Flavobacteriaceae</taxon>
        <taxon>Aquimarina</taxon>
    </lineage>
</organism>
<dbReference type="EMBL" id="LQRT01000001">
    <property type="protein sequence ID" value="KZS42818.1"/>
    <property type="molecule type" value="Genomic_DNA"/>
</dbReference>
<dbReference type="GO" id="GO:0004222">
    <property type="term" value="F:metalloendopeptidase activity"/>
    <property type="evidence" value="ECO:0007669"/>
    <property type="project" value="TreeGrafter"/>
</dbReference>
<reference evidence="4 5" key="1">
    <citation type="submission" date="2016-01" db="EMBL/GenBank/DDBJ databases">
        <title>The draft genome sequence of Aquimarina sp. RZW4-3-2.</title>
        <authorList>
            <person name="Wang Y."/>
        </authorList>
    </citation>
    <scope>NUCLEOTIDE SEQUENCE [LARGE SCALE GENOMIC DNA]</scope>
    <source>
        <strain evidence="4 5">RZW4-3-2</strain>
    </source>
</reference>
<dbReference type="FunFam" id="2.70.70.10:FF:000006">
    <property type="entry name" value="M23 family peptidase"/>
    <property type="match status" value="1"/>
</dbReference>
<comment type="caution">
    <text evidence="4">The sequence shown here is derived from an EMBL/GenBank/DDBJ whole genome shotgun (WGS) entry which is preliminary data.</text>
</comment>
<feature type="coiled-coil region" evidence="1">
    <location>
        <begin position="58"/>
        <end position="85"/>
    </location>
</feature>
<dbReference type="STRING" id="1642818.AWE51_15735"/>
<evidence type="ECO:0000313" key="4">
    <source>
        <dbReference type="EMBL" id="KZS42818.1"/>
    </source>
</evidence>
<evidence type="ECO:0000313" key="5">
    <source>
        <dbReference type="Proteomes" id="UP000076715"/>
    </source>
</evidence>
<keyword evidence="5" id="KW-1185">Reference proteome</keyword>
<dbReference type="InterPro" id="IPR050570">
    <property type="entry name" value="Cell_wall_metabolism_enzyme"/>
</dbReference>
<keyword evidence="2" id="KW-1133">Transmembrane helix</keyword>
<name>A0A162DN05_9FLAO</name>
<sequence>MSKVKYYYDSETLSYRRIEHKKGRKFGLAAIGVVGTFLAGFILLLIYLNIPQLETPKEKAYKRELENMQLQYDLMNKRLKRDEDILKEIAERDDNIYRLYFGANPIPEELRNAGFGGVNRYKNLEGFDNSKMIVESSERIDKLTKQIVVQSKSLDEIAALAEKKEELLATIPAIQPIQNSDLKRMASGYGWRSDPFTKARKFHYGMDFSAPTGTPVYASGNGVVKRADANSTGYGRHIRIDHGFNYVSLYAHLSRYNVKKGQKVKRGDVIGYVGNTGRSVAPHLHYEIFKDGKKINPRNFYYGSLTPEEFAEMLKASNLINETLD</sequence>
<dbReference type="InterPro" id="IPR016047">
    <property type="entry name" value="M23ase_b-sheet_dom"/>
</dbReference>
<gene>
    <name evidence="4" type="ORF">AWE51_15735</name>
</gene>
<dbReference type="CDD" id="cd12797">
    <property type="entry name" value="M23_peptidase"/>
    <property type="match status" value="1"/>
</dbReference>
<dbReference type="PANTHER" id="PTHR21666">
    <property type="entry name" value="PEPTIDASE-RELATED"/>
    <property type="match status" value="1"/>
</dbReference>
<feature type="transmembrane region" description="Helical" evidence="2">
    <location>
        <begin position="26"/>
        <end position="48"/>
    </location>
</feature>
<dbReference type="OrthoDB" id="9810477at2"/>
<dbReference type="PANTHER" id="PTHR21666:SF286">
    <property type="entry name" value="LIPOPROTEIN NLPD"/>
    <property type="match status" value="1"/>
</dbReference>
<proteinExistence type="predicted"/>
<keyword evidence="2" id="KW-0472">Membrane</keyword>
<dbReference type="AlphaFoldDB" id="A0A162DN05"/>
<accession>A0A162DN05</accession>
<feature type="domain" description="M23ase beta-sheet core" evidence="3">
    <location>
        <begin position="201"/>
        <end position="297"/>
    </location>
</feature>
<dbReference type="InterPro" id="IPR011055">
    <property type="entry name" value="Dup_hybrid_motif"/>
</dbReference>
<evidence type="ECO:0000259" key="3">
    <source>
        <dbReference type="Pfam" id="PF01551"/>
    </source>
</evidence>
<evidence type="ECO:0000256" key="1">
    <source>
        <dbReference type="SAM" id="Coils"/>
    </source>
</evidence>
<dbReference type="Proteomes" id="UP000076715">
    <property type="component" value="Unassembled WGS sequence"/>
</dbReference>
<evidence type="ECO:0000256" key="2">
    <source>
        <dbReference type="SAM" id="Phobius"/>
    </source>
</evidence>
<keyword evidence="2" id="KW-0812">Transmembrane</keyword>
<dbReference type="RefSeq" id="WP_066307932.1">
    <property type="nucleotide sequence ID" value="NZ_CANLSS010000010.1"/>
</dbReference>
<dbReference type="Gene3D" id="2.70.70.10">
    <property type="entry name" value="Glucose Permease (Domain IIA)"/>
    <property type="match status" value="1"/>
</dbReference>